<dbReference type="PANTHER" id="PTHR34501:SF9">
    <property type="entry name" value="MAJOR OUTER MEMBRANE PROTEIN P.IA"/>
    <property type="match status" value="1"/>
</dbReference>
<evidence type="ECO:0000256" key="1">
    <source>
        <dbReference type="ARBA" id="ARBA00004571"/>
    </source>
</evidence>
<evidence type="ECO:0000256" key="10">
    <source>
        <dbReference type="ARBA" id="ARBA00023237"/>
    </source>
</evidence>
<dbReference type="AlphaFoldDB" id="A0AAC9XNL0"/>
<keyword evidence="5" id="KW-0812">Transmembrane</keyword>
<keyword evidence="7" id="KW-0406">Ion transport</keyword>
<dbReference type="GO" id="GO:0015288">
    <property type="term" value="F:porin activity"/>
    <property type="evidence" value="ECO:0007669"/>
    <property type="project" value="UniProtKB-KW"/>
</dbReference>
<comment type="subcellular location">
    <subcellularLocation>
        <location evidence="1">Cell outer membrane</location>
        <topology evidence="1">Multi-pass membrane protein</topology>
    </subcellularLocation>
</comment>
<reference evidence="13 14" key="1">
    <citation type="submission" date="2017-06" db="EMBL/GenBank/DDBJ databases">
        <title>Complete genome sequence of Shewanella marisflavi EP1 associated with anaerobic 2,4-dinitrotoluene reduction and salt tolerance.</title>
        <authorList>
            <person name="Huang J."/>
        </authorList>
    </citation>
    <scope>NUCLEOTIDE SEQUENCE [LARGE SCALE GENOMIC DNA]</scope>
    <source>
        <strain evidence="13 14">EP1</strain>
    </source>
</reference>
<feature type="signal peptide" evidence="11">
    <location>
        <begin position="1"/>
        <end position="24"/>
    </location>
</feature>
<proteinExistence type="predicted"/>
<evidence type="ECO:0000256" key="6">
    <source>
        <dbReference type="ARBA" id="ARBA00022729"/>
    </source>
</evidence>
<evidence type="ECO:0000256" key="4">
    <source>
        <dbReference type="ARBA" id="ARBA00022452"/>
    </source>
</evidence>
<keyword evidence="6 11" id="KW-0732">Signal</keyword>
<dbReference type="Gene3D" id="2.40.160.10">
    <property type="entry name" value="Porin"/>
    <property type="match status" value="1"/>
</dbReference>
<name>A0AAC9XNL0_9GAMM</name>
<evidence type="ECO:0000256" key="8">
    <source>
        <dbReference type="ARBA" id="ARBA00023114"/>
    </source>
</evidence>
<keyword evidence="3" id="KW-0813">Transport</keyword>
<evidence type="ECO:0000256" key="3">
    <source>
        <dbReference type="ARBA" id="ARBA00022448"/>
    </source>
</evidence>
<comment type="subunit">
    <text evidence="2">Homotrimer.</text>
</comment>
<dbReference type="InterPro" id="IPR050298">
    <property type="entry name" value="Gram-neg_bact_OMP"/>
</dbReference>
<evidence type="ECO:0000256" key="9">
    <source>
        <dbReference type="ARBA" id="ARBA00023136"/>
    </source>
</evidence>
<keyword evidence="9" id="KW-0472">Membrane</keyword>
<keyword evidence="4" id="KW-1134">Transmembrane beta strand</keyword>
<evidence type="ECO:0000313" key="14">
    <source>
        <dbReference type="Proteomes" id="UP000198233"/>
    </source>
</evidence>
<evidence type="ECO:0000256" key="11">
    <source>
        <dbReference type="SAM" id="SignalP"/>
    </source>
</evidence>
<dbReference type="EMBL" id="CP022272">
    <property type="protein sequence ID" value="ASJ96789.1"/>
    <property type="molecule type" value="Genomic_DNA"/>
</dbReference>
<protein>
    <submittedName>
        <fullName evidence="13">Porin</fullName>
    </submittedName>
</protein>
<dbReference type="GO" id="GO:0046930">
    <property type="term" value="C:pore complex"/>
    <property type="evidence" value="ECO:0007669"/>
    <property type="project" value="UniProtKB-KW"/>
</dbReference>
<dbReference type="InterPro" id="IPR023614">
    <property type="entry name" value="Porin_dom_sf"/>
</dbReference>
<evidence type="ECO:0000256" key="7">
    <source>
        <dbReference type="ARBA" id="ARBA00023065"/>
    </source>
</evidence>
<evidence type="ECO:0000313" key="13">
    <source>
        <dbReference type="EMBL" id="ASJ96789.1"/>
    </source>
</evidence>
<accession>A0AAC9XNL0</accession>
<feature type="domain" description="Porin" evidence="12">
    <location>
        <begin position="11"/>
        <end position="331"/>
    </location>
</feature>
<feature type="chain" id="PRO_5042144179" evidence="11">
    <location>
        <begin position="25"/>
        <end position="349"/>
    </location>
</feature>
<evidence type="ECO:0000256" key="5">
    <source>
        <dbReference type="ARBA" id="ARBA00022692"/>
    </source>
</evidence>
<dbReference type="GO" id="GO:0006811">
    <property type="term" value="P:monoatomic ion transport"/>
    <property type="evidence" value="ECO:0007669"/>
    <property type="project" value="UniProtKB-KW"/>
</dbReference>
<sequence>MMIMKTFTLTLLATSLFVAPQVIAEELVDFYGRLDYSVTHSDSGSATHTGKKGTILENNFSRIGIKGQTALVADWSLFYKVEVGVNGASQDKGNNPFSARPTFIGFKHPKAGQLAIGRIDPVLKMSKGFADAFDNYSLKHDRLMPGDKRHGDSLEYKSPKWNKLQLGVSYLMEDNYFNDSDLRKDNGNYQIAVTYADKFFKTSNFYLGVAYSDGIEDIKATRLVGHVKLNKLKLGTIIQQTELVNPTKTHYQERDGIGYIVSATYQIEQLLLKAQYGSDDSGTGKIAGRVYSALGESATVVPEVSQWAVGAEYRLSNSARIHTEIGQFNVKQYEDFDDTVVSLGLRYDF</sequence>
<dbReference type="Pfam" id="PF13609">
    <property type="entry name" value="Porin_4"/>
    <property type="match status" value="1"/>
</dbReference>
<dbReference type="GO" id="GO:0009279">
    <property type="term" value="C:cell outer membrane"/>
    <property type="evidence" value="ECO:0007669"/>
    <property type="project" value="UniProtKB-SubCell"/>
</dbReference>
<organism evidence="13 14">
    <name type="scientific">Shewanella marisflavi</name>
    <dbReference type="NCBI Taxonomy" id="260364"/>
    <lineage>
        <taxon>Bacteria</taxon>
        <taxon>Pseudomonadati</taxon>
        <taxon>Pseudomonadota</taxon>
        <taxon>Gammaproteobacteria</taxon>
        <taxon>Alteromonadales</taxon>
        <taxon>Shewanellaceae</taxon>
        <taxon>Shewanella</taxon>
    </lineage>
</organism>
<evidence type="ECO:0000256" key="2">
    <source>
        <dbReference type="ARBA" id="ARBA00011233"/>
    </source>
</evidence>
<dbReference type="SUPFAM" id="SSF56935">
    <property type="entry name" value="Porins"/>
    <property type="match status" value="1"/>
</dbReference>
<evidence type="ECO:0000259" key="12">
    <source>
        <dbReference type="Pfam" id="PF13609"/>
    </source>
</evidence>
<dbReference type="Proteomes" id="UP000198233">
    <property type="component" value="Chromosome"/>
</dbReference>
<dbReference type="CDD" id="cd00342">
    <property type="entry name" value="gram_neg_porins"/>
    <property type="match status" value="1"/>
</dbReference>
<gene>
    <name evidence="13" type="ORF">CFF01_09465</name>
</gene>
<keyword evidence="8" id="KW-0626">Porin</keyword>
<dbReference type="KEGG" id="smav:CFF01_09465"/>
<dbReference type="PANTHER" id="PTHR34501">
    <property type="entry name" value="PROTEIN YDDL-RELATED"/>
    <property type="match status" value="1"/>
</dbReference>
<keyword evidence="10" id="KW-0998">Cell outer membrane</keyword>
<dbReference type="InterPro" id="IPR033900">
    <property type="entry name" value="Gram_neg_porin_domain"/>
</dbReference>